<keyword evidence="1" id="KW-0175">Coiled coil</keyword>
<dbReference type="InterPro" id="IPR038820">
    <property type="entry name" value="CCDC171"/>
</dbReference>
<dbReference type="GeneTree" id="ENSGT01060000248998"/>
<dbReference type="Ensembl" id="ENSPNAT00000014480.2">
    <property type="protein sequence ID" value="ENSPNAP00000000065.2"/>
    <property type="gene ID" value="ENSPNAG00000000071.2"/>
</dbReference>
<protein>
    <submittedName>
        <fullName evidence="2">Uncharacterized protein</fullName>
    </submittedName>
</protein>
<dbReference type="OMA" id="CRRFECD"/>
<organism evidence="2 3">
    <name type="scientific">Pygocentrus nattereri</name>
    <name type="common">Red-bellied piranha</name>
    <dbReference type="NCBI Taxonomy" id="42514"/>
    <lineage>
        <taxon>Eukaryota</taxon>
        <taxon>Metazoa</taxon>
        <taxon>Chordata</taxon>
        <taxon>Craniata</taxon>
        <taxon>Vertebrata</taxon>
        <taxon>Euteleostomi</taxon>
        <taxon>Actinopterygii</taxon>
        <taxon>Neopterygii</taxon>
        <taxon>Teleostei</taxon>
        <taxon>Ostariophysi</taxon>
        <taxon>Characiformes</taxon>
        <taxon>Characoidei</taxon>
        <taxon>Pygocentrus</taxon>
    </lineage>
</organism>
<dbReference type="SUPFAM" id="SSF57997">
    <property type="entry name" value="Tropomyosin"/>
    <property type="match status" value="1"/>
</dbReference>
<evidence type="ECO:0000313" key="2">
    <source>
        <dbReference type="Ensembl" id="ENSPNAP00000000065.2"/>
    </source>
</evidence>
<reference evidence="2" key="2">
    <citation type="submission" date="2025-08" db="UniProtKB">
        <authorList>
            <consortium name="Ensembl"/>
        </authorList>
    </citation>
    <scope>IDENTIFICATION</scope>
</reference>
<feature type="coiled-coil region" evidence="1">
    <location>
        <begin position="15"/>
        <end position="70"/>
    </location>
</feature>
<name>A0A3B4BN48_PYGNA</name>
<reference evidence="2 3" key="1">
    <citation type="submission" date="2020-10" db="EMBL/GenBank/DDBJ databases">
        <title>Pygocentrus nattereri (red-bellied piranha) genome, fPygNat1, primary haplotype.</title>
        <authorList>
            <person name="Myers G."/>
            <person name="Meyer A."/>
            <person name="Karagic N."/>
            <person name="Pippel M."/>
            <person name="Winkler S."/>
            <person name="Tracey A."/>
            <person name="Wood J."/>
            <person name="Formenti G."/>
            <person name="Howe K."/>
            <person name="Fedrigo O."/>
            <person name="Jarvis E.D."/>
        </authorList>
    </citation>
    <scope>NUCLEOTIDE SEQUENCE [LARGE SCALE GENOMIC DNA]</scope>
</reference>
<proteinExistence type="predicted"/>
<reference evidence="2" key="3">
    <citation type="submission" date="2025-09" db="UniProtKB">
        <authorList>
            <consortium name="Ensembl"/>
        </authorList>
    </citation>
    <scope>IDENTIFICATION</scope>
</reference>
<accession>A0A3B4BN48</accession>
<dbReference type="Proteomes" id="UP001501920">
    <property type="component" value="Chromosome 9"/>
</dbReference>
<evidence type="ECO:0000313" key="3">
    <source>
        <dbReference type="Proteomes" id="UP001501920"/>
    </source>
</evidence>
<dbReference type="PANTHER" id="PTHR47899">
    <property type="entry name" value="COILED-COIL DOMAIN-CONTAINING PROTEIN 171"/>
    <property type="match status" value="1"/>
</dbReference>
<evidence type="ECO:0000256" key="1">
    <source>
        <dbReference type="SAM" id="Coils"/>
    </source>
</evidence>
<dbReference type="AlphaFoldDB" id="A0A3B4BN48"/>
<sequence length="133" mass="14766">MELHTGDQLEKDRTLAQAVQSLSEAKAELKRKEQSLRLLGKRLSQSQQEKQQLQQSITSAENALRMAAKNKDSFASYVKSVESSLKELKDRIILSRSSTSREDFTLHLPHTLVDVSGPEWSTGGPEIAACQVG</sequence>
<keyword evidence="3" id="KW-1185">Reference proteome</keyword>
<dbReference type="STRING" id="42514.ENSPNAP00000000064"/>
<dbReference type="OrthoDB" id="287623at2759"/>
<dbReference type="PANTHER" id="PTHR47899:SF1">
    <property type="entry name" value="COILED-COIL DOMAIN-CONTAINING PROTEIN 171"/>
    <property type="match status" value="1"/>
</dbReference>